<dbReference type="Proteomes" id="UP001596074">
    <property type="component" value="Unassembled WGS sequence"/>
</dbReference>
<dbReference type="Pfam" id="PF00440">
    <property type="entry name" value="TetR_N"/>
    <property type="match status" value="1"/>
</dbReference>
<evidence type="ECO:0000256" key="2">
    <source>
        <dbReference type="ARBA" id="ARBA00023125"/>
    </source>
</evidence>
<accession>A0ABW1AI76</accession>
<dbReference type="Pfam" id="PF02909">
    <property type="entry name" value="TetR_C_1"/>
    <property type="match status" value="1"/>
</dbReference>
<keyword evidence="7" id="KW-1185">Reference proteome</keyword>
<dbReference type="InterPro" id="IPR001647">
    <property type="entry name" value="HTH_TetR"/>
</dbReference>
<name>A0ABW1AI76_9ACTN</name>
<dbReference type="InterPro" id="IPR036271">
    <property type="entry name" value="Tet_transcr_reg_TetR-rel_C_sf"/>
</dbReference>
<dbReference type="PANTHER" id="PTHR30055:SF151">
    <property type="entry name" value="TRANSCRIPTIONAL REGULATORY PROTEIN"/>
    <property type="match status" value="1"/>
</dbReference>
<dbReference type="PROSITE" id="PS50977">
    <property type="entry name" value="HTH_TETR_2"/>
    <property type="match status" value="1"/>
</dbReference>
<keyword evidence="3" id="KW-0804">Transcription</keyword>
<dbReference type="RefSeq" id="WP_378292107.1">
    <property type="nucleotide sequence ID" value="NZ_JBHSON010000142.1"/>
</dbReference>
<keyword evidence="2 4" id="KW-0238">DNA-binding</keyword>
<dbReference type="SUPFAM" id="SSF46689">
    <property type="entry name" value="Homeodomain-like"/>
    <property type="match status" value="1"/>
</dbReference>
<keyword evidence="1" id="KW-0805">Transcription regulation</keyword>
<proteinExistence type="predicted"/>
<evidence type="ECO:0000313" key="6">
    <source>
        <dbReference type="EMBL" id="MFC5754229.1"/>
    </source>
</evidence>
<evidence type="ECO:0000313" key="7">
    <source>
        <dbReference type="Proteomes" id="UP001596074"/>
    </source>
</evidence>
<dbReference type="EMBL" id="JBHSON010000142">
    <property type="protein sequence ID" value="MFC5754229.1"/>
    <property type="molecule type" value="Genomic_DNA"/>
</dbReference>
<dbReference type="Gene3D" id="1.10.357.10">
    <property type="entry name" value="Tetracycline Repressor, domain 2"/>
    <property type="match status" value="1"/>
</dbReference>
<dbReference type="PANTHER" id="PTHR30055">
    <property type="entry name" value="HTH-TYPE TRANSCRIPTIONAL REGULATOR RUTR"/>
    <property type="match status" value="1"/>
</dbReference>
<dbReference type="InterPro" id="IPR004111">
    <property type="entry name" value="Repressor_TetR_C"/>
</dbReference>
<feature type="DNA-binding region" description="H-T-H motif" evidence="4">
    <location>
        <begin position="35"/>
        <end position="54"/>
    </location>
</feature>
<gene>
    <name evidence="6" type="ORF">ACFPZN_52165</name>
</gene>
<dbReference type="SUPFAM" id="SSF48498">
    <property type="entry name" value="Tetracyclin repressor-like, C-terminal domain"/>
    <property type="match status" value="1"/>
</dbReference>
<evidence type="ECO:0000256" key="1">
    <source>
        <dbReference type="ARBA" id="ARBA00023015"/>
    </source>
</evidence>
<comment type="caution">
    <text evidence="6">The sequence shown here is derived from an EMBL/GenBank/DDBJ whole genome shotgun (WGS) entry which is preliminary data.</text>
</comment>
<evidence type="ECO:0000256" key="3">
    <source>
        <dbReference type="ARBA" id="ARBA00023163"/>
    </source>
</evidence>
<sequence length="227" mass="24866">MARTGSRRGGRTVSLEGIVEASLKIADTEGLDDLTIRRIASELGVGAMTLYGYVRSKEEILDAMADHVLGGIRFPEADSSDPAAVLRAAATGFLSMMREHPSMVQLMTSRVTMSMHSMEGGMEGVLSRFLEAGLPPETAVRCYSFLITYALGFAGYQHPRPWGHTDRPESAELRRQRRHFYASLPATKFPSVVAIAEHLVDLPADAQFDFGVECFISSVLAGLERDR</sequence>
<dbReference type="InterPro" id="IPR009057">
    <property type="entry name" value="Homeodomain-like_sf"/>
</dbReference>
<protein>
    <submittedName>
        <fullName evidence="6">TetR/AcrR family transcriptional regulator</fullName>
    </submittedName>
</protein>
<organism evidence="6 7">
    <name type="scientific">Actinomadura rugatobispora</name>
    <dbReference type="NCBI Taxonomy" id="1994"/>
    <lineage>
        <taxon>Bacteria</taxon>
        <taxon>Bacillati</taxon>
        <taxon>Actinomycetota</taxon>
        <taxon>Actinomycetes</taxon>
        <taxon>Streptosporangiales</taxon>
        <taxon>Thermomonosporaceae</taxon>
        <taxon>Actinomadura</taxon>
    </lineage>
</organism>
<feature type="domain" description="HTH tetR-type" evidence="5">
    <location>
        <begin position="12"/>
        <end position="72"/>
    </location>
</feature>
<evidence type="ECO:0000256" key="4">
    <source>
        <dbReference type="PROSITE-ProRule" id="PRU00335"/>
    </source>
</evidence>
<reference evidence="7" key="1">
    <citation type="journal article" date="2019" name="Int. J. Syst. Evol. Microbiol.">
        <title>The Global Catalogue of Microorganisms (GCM) 10K type strain sequencing project: providing services to taxonomists for standard genome sequencing and annotation.</title>
        <authorList>
            <consortium name="The Broad Institute Genomics Platform"/>
            <consortium name="The Broad Institute Genome Sequencing Center for Infectious Disease"/>
            <person name="Wu L."/>
            <person name="Ma J."/>
        </authorList>
    </citation>
    <scope>NUCLEOTIDE SEQUENCE [LARGE SCALE GENOMIC DNA]</scope>
    <source>
        <strain evidence="7">KCTC 42087</strain>
    </source>
</reference>
<evidence type="ECO:0000259" key="5">
    <source>
        <dbReference type="PROSITE" id="PS50977"/>
    </source>
</evidence>
<dbReference type="InterPro" id="IPR050109">
    <property type="entry name" value="HTH-type_TetR-like_transc_reg"/>
</dbReference>